<dbReference type="GO" id="GO:0005634">
    <property type="term" value="C:nucleus"/>
    <property type="evidence" value="ECO:0007669"/>
    <property type="project" value="TreeGrafter"/>
</dbReference>
<accession>A0A7D9JTI5</accession>
<dbReference type="SMART" id="SM00324">
    <property type="entry name" value="RhoGAP"/>
    <property type="match status" value="1"/>
</dbReference>
<dbReference type="PANTHER" id="PTHR46199:SF3">
    <property type="entry name" value="RAC GTPASE-ACTIVATING PROTEIN 1"/>
    <property type="match status" value="1"/>
</dbReference>
<dbReference type="SUPFAM" id="SSF48350">
    <property type="entry name" value="GTPase activation domain, GAP"/>
    <property type="match status" value="1"/>
</dbReference>
<dbReference type="AlphaFoldDB" id="A0A7D9JTI5"/>
<comment type="caution">
    <text evidence="1">The sequence shown here is derived from an EMBL/GenBank/DDBJ whole genome shotgun (WGS) entry which is preliminary data.</text>
</comment>
<dbReference type="GO" id="GO:0007266">
    <property type="term" value="P:Rho protein signal transduction"/>
    <property type="evidence" value="ECO:0007669"/>
    <property type="project" value="TreeGrafter"/>
</dbReference>
<dbReference type="InterPro" id="IPR000198">
    <property type="entry name" value="RhoGAP_dom"/>
</dbReference>
<dbReference type="GO" id="GO:0051256">
    <property type="term" value="P:mitotic spindle midzone assembly"/>
    <property type="evidence" value="ECO:0007669"/>
    <property type="project" value="TreeGrafter"/>
</dbReference>
<dbReference type="PROSITE" id="PS50238">
    <property type="entry name" value="RHOGAP"/>
    <property type="match status" value="1"/>
</dbReference>
<dbReference type="GO" id="GO:0032154">
    <property type="term" value="C:cleavage furrow"/>
    <property type="evidence" value="ECO:0007669"/>
    <property type="project" value="TreeGrafter"/>
</dbReference>
<dbReference type="Pfam" id="PF00620">
    <property type="entry name" value="RhoGAP"/>
    <property type="match status" value="1"/>
</dbReference>
<feature type="non-terminal residue" evidence="1">
    <location>
        <position position="183"/>
    </location>
</feature>
<dbReference type="Proteomes" id="UP001152795">
    <property type="component" value="Unassembled WGS sequence"/>
</dbReference>
<name>A0A7D9JTI5_PARCT</name>
<dbReference type="InterPro" id="IPR008936">
    <property type="entry name" value="Rho_GTPase_activation_prot"/>
</dbReference>
<dbReference type="GO" id="GO:0030496">
    <property type="term" value="C:midbody"/>
    <property type="evidence" value="ECO:0007669"/>
    <property type="project" value="TreeGrafter"/>
</dbReference>
<dbReference type="EMBL" id="CACRXK020021033">
    <property type="protein sequence ID" value="CAB4035410.1"/>
    <property type="molecule type" value="Genomic_DNA"/>
</dbReference>
<dbReference type="GO" id="GO:0097149">
    <property type="term" value="C:centralspindlin complex"/>
    <property type="evidence" value="ECO:0007669"/>
    <property type="project" value="TreeGrafter"/>
</dbReference>
<reference evidence="1" key="1">
    <citation type="submission" date="2020-04" db="EMBL/GenBank/DDBJ databases">
        <authorList>
            <person name="Alioto T."/>
            <person name="Alioto T."/>
            <person name="Gomez Garrido J."/>
        </authorList>
    </citation>
    <scope>NUCLEOTIDE SEQUENCE</scope>
    <source>
        <strain evidence="1">A484AB</strain>
    </source>
</reference>
<proteinExistence type="predicted"/>
<gene>
    <name evidence="1" type="ORF">PACLA_8A003804</name>
</gene>
<dbReference type="GO" id="GO:0000281">
    <property type="term" value="P:mitotic cytokinesis"/>
    <property type="evidence" value="ECO:0007669"/>
    <property type="project" value="TreeGrafter"/>
</dbReference>
<dbReference type="GO" id="GO:0005096">
    <property type="term" value="F:GTPase activator activity"/>
    <property type="evidence" value="ECO:0007669"/>
    <property type="project" value="TreeGrafter"/>
</dbReference>
<dbReference type="OrthoDB" id="2218807at2759"/>
<evidence type="ECO:0000313" key="2">
    <source>
        <dbReference type="Proteomes" id="UP001152795"/>
    </source>
</evidence>
<dbReference type="GO" id="GO:0051233">
    <property type="term" value="C:spindle midzone"/>
    <property type="evidence" value="ECO:0007669"/>
    <property type="project" value="TreeGrafter"/>
</dbReference>
<feature type="non-terminal residue" evidence="1">
    <location>
        <position position="1"/>
    </location>
</feature>
<dbReference type="Gene3D" id="1.10.555.10">
    <property type="entry name" value="Rho GTPase activation protein"/>
    <property type="match status" value="1"/>
</dbReference>
<evidence type="ECO:0000313" key="1">
    <source>
        <dbReference type="EMBL" id="CAB4035410.1"/>
    </source>
</evidence>
<organism evidence="1 2">
    <name type="scientific">Paramuricea clavata</name>
    <name type="common">Red gorgonian</name>
    <name type="synonym">Violescent sea-whip</name>
    <dbReference type="NCBI Taxonomy" id="317549"/>
    <lineage>
        <taxon>Eukaryota</taxon>
        <taxon>Metazoa</taxon>
        <taxon>Cnidaria</taxon>
        <taxon>Anthozoa</taxon>
        <taxon>Octocorallia</taxon>
        <taxon>Malacalcyonacea</taxon>
        <taxon>Plexauridae</taxon>
        <taxon>Paramuricea</taxon>
    </lineage>
</organism>
<keyword evidence="2" id="KW-1185">Reference proteome</keyword>
<sequence length="183" mass="20466">TETRVRELKAEFLKGKGSPDLTKESDENVICGTLKSFLKQLSEPLLTYALHKRFLEAAEKADDDDALIFQAVSELPPANRDTLAYLMVHLQKVAQSRECKMPVGNIAKVFAPTLVGYSSPHPEPVQMLSEAKVQPKIVEKLLSMPADYWNQFLHVQEENIRSPPYNPNTHHCDGTPKTPQGVS</sequence>
<protein>
    <submittedName>
        <fullName evidence="1">Rac GTPase-activating 1</fullName>
    </submittedName>
</protein>
<dbReference type="PANTHER" id="PTHR46199">
    <property type="entry name" value="RAC GTPASE-ACTIVATING PROTEIN 1"/>
    <property type="match status" value="1"/>
</dbReference>